<sequence>MASLLPDSNPKRLTHHRSYTHSPGATISLGSLPQIAQHRPIFRFQNDYSSDSDNGLLSPQSAGKKASPLRVDTHLGVTFSRTSPQSLSPNVPSSPSSPQRTNSASNGRPLKPSLKGSSRSSSVPDTMPLVPIHHYRARSAPSTPADSYHEHPCHKSVHFPSHQLETVRVFNKSAKPASLLRSIPSSDAETETETDDGSSRIARTPRFPFPLAIPSYSLSPLTDPVPSPTAPRERSNIILESLTLPQSTLALKGTLLVRNISYEKLVYVRFTLDEWQTTSEVAARYQTSLPSLPQAVSPERNLTVGDVAVGVTTGGPQAGTWDRFEYIIKLGDYTSNLINRTIFLVARYSARGGEWWDNNAGKNYRVAFIRSPNHASPAMIKKARAQAVPLTKAPSESSVPFPTIAPSSFPSRPTLSPPTLSPPPRHNRAQSEATLRHCLKGFRLANYAKYNAVPPLLSPITDKAEGTGMFWFGGSESKPQTGTGSPAHSDGDSDVTPALSRGSNSPPDSPIEEWANPLEAPLYAEPASLPVPSDAMVPEPKLESLSSPLLPGVSLIPPPTLRLGKKSSTTPSSSPEDLYNTLLKQWCFASSSLEKGQKG</sequence>
<feature type="region of interest" description="Disordered" evidence="1">
    <location>
        <begin position="45"/>
        <end position="129"/>
    </location>
</feature>
<feature type="region of interest" description="Disordered" evidence="1">
    <location>
        <begin position="391"/>
        <end position="431"/>
    </location>
</feature>
<dbReference type="GO" id="GO:0005979">
    <property type="term" value="P:regulation of glycogen biosynthetic process"/>
    <property type="evidence" value="ECO:0007669"/>
    <property type="project" value="TreeGrafter"/>
</dbReference>
<reference evidence="3" key="1">
    <citation type="submission" date="2023-06" db="EMBL/GenBank/DDBJ databases">
        <authorList>
            <consortium name="Lawrence Berkeley National Laboratory"/>
            <person name="Ahrendt S."/>
            <person name="Sahu N."/>
            <person name="Indic B."/>
            <person name="Wong-Bajracharya J."/>
            <person name="Merenyi Z."/>
            <person name="Ke H.-M."/>
            <person name="Monk M."/>
            <person name="Kocsube S."/>
            <person name="Drula E."/>
            <person name="Lipzen A."/>
            <person name="Balint B."/>
            <person name="Henrissat B."/>
            <person name="Andreopoulos B."/>
            <person name="Martin F.M."/>
            <person name="Harder C.B."/>
            <person name="Rigling D."/>
            <person name="Ford K.L."/>
            <person name="Foster G.D."/>
            <person name="Pangilinan J."/>
            <person name="Papanicolaou A."/>
            <person name="Barry K."/>
            <person name="LaButti K."/>
            <person name="Viragh M."/>
            <person name="Koriabine M."/>
            <person name="Yan M."/>
            <person name="Riley R."/>
            <person name="Champramary S."/>
            <person name="Plett K.L."/>
            <person name="Tsai I.J."/>
            <person name="Slot J."/>
            <person name="Sipos G."/>
            <person name="Plett J."/>
            <person name="Nagy L.G."/>
            <person name="Grigoriev I.V."/>
        </authorList>
    </citation>
    <scope>NUCLEOTIDE SEQUENCE</scope>
    <source>
        <strain evidence="3">CCBAS 213</strain>
    </source>
</reference>
<feature type="compositionally biased region" description="Low complexity" evidence="1">
    <location>
        <begin position="83"/>
        <end position="98"/>
    </location>
</feature>
<feature type="compositionally biased region" description="Low complexity" evidence="1">
    <location>
        <begin position="566"/>
        <end position="575"/>
    </location>
</feature>
<keyword evidence="4" id="KW-1185">Reference proteome</keyword>
<dbReference type="PANTHER" id="PTHR12307:SF36">
    <property type="entry name" value="GLYCOGEN-BINDING SUBUNIT 76A"/>
    <property type="match status" value="1"/>
</dbReference>
<protein>
    <submittedName>
        <fullName evidence="3">Phosphatase regulatory subunit-domain-containing protein</fullName>
    </submittedName>
</protein>
<dbReference type="InterPro" id="IPR050782">
    <property type="entry name" value="PP1_regulatory_subunit_3"/>
</dbReference>
<dbReference type="Gene3D" id="2.60.40.2440">
    <property type="entry name" value="Carbohydrate binding type-21 domain"/>
    <property type="match status" value="1"/>
</dbReference>
<name>A0AA39TLX9_ARMTA</name>
<evidence type="ECO:0000259" key="2">
    <source>
        <dbReference type="PROSITE" id="PS51159"/>
    </source>
</evidence>
<feature type="compositionally biased region" description="Low complexity" evidence="1">
    <location>
        <begin position="109"/>
        <end position="122"/>
    </location>
</feature>
<feature type="region of interest" description="Disordered" evidence="1">
    <location>
        <begin position="1"/>
        <end position="26"/>
    </location>
</feature>
<dbReference type="EMBL" id="JAUEPS010000007">
    <property type="protein sequence ID" value="KAK0463647.1"/>
    <property type="molecule type" value="Genomic_DNA"/>
</dbReference>
<evidence type="ECO:0000256" key="1">
    <source>
        <dbReference type="SAM" id="MobiDB-lite"/>
    </source>
</evidence>
<accession>A0AA39TLX9</accession>
<feature type="compositionally biased region" description="Polar residues" evidence="1">
    <location>
        <begin position="477"/>
        <end position="486"/>
    </location>
</feature>
<dbReference type="GO" id="GO:2001069">
    <property type="term" value="F:glycogen binding"/>
    <property type="evidence" value="ECO:0007669"/>
    <property type="project" value="TreeGrafter"/>
</dbReference>
<feature type="region of interest" description="Disordered" evidence="1">
    <location>
        <begin position="181"/>
        <end position="205"/>
    </location>
</feature>
<comment type="caution">
    <text evidence="3">The sequence shown here is derived from an EMBL/GenBank/DDBJ whole genome shotgun (WGS) entry which is preliminary data.</text>
</comment>
<dbReference type="GeneID" id="85349379"/>
<dbReference type="RefSeq" id="XP_060334957.1">
    <property type="nucleotide sequence ID" value="XM_060465831.1"/>
</dbReference>
<dbReference type="PANTHER" id="PTHR12307">
    <property type="entry name" value="PROTEIN PHOSPHATASE 1 REGULATORY SUBUNIT"/>
    <property type="match status" value="1"/>
</dbReference>
<dbReference type="PROSITE" id="PS51159">
    <property type="entry name" value="CBM21"/>
    <property type="match status" value="1"/>
</dbReference>
<feature type="region of interest" description="Disordered" evidence="1">
    <location>
        <begin position="471"/>
        <end position="514"/>
    </location>
</feature>
<dbReference type="Proteomes" id="UP001175211">
    <property type="component" value="Unassembled WGS sequence"/>
</dbReference>
<dbReference type="AlphaFoldDB" id="A0AA39TLX9"/>
<dbReference type="GO" id="GO:0000164">
    <property type="term" value="C:protein phosphatase type 1 complex"/>
    <property type="evidence" value="ECO:0007669"/>
    <property type="project" value="TreeGrafter"/>
</dbReference>
<evidence type="ECO:0000313" key="3">
    <source>
        <dbReference type="EMBL" id="KAK0463647.1"/>
    </source>
</evidence>
<feature type="domain" description="CBM21" evidence="2">
    <location>
        <begin position="229"/>
        <end position="367"/>
    </location>
</feature>
<feature type="compositionally biased region" description="Low complexity" evidence="1">
    <location>
        <begin position="543"/>
        <end position="555"/>
    </location>
</feature>
<feature type="region of interest" description="Disordered" evidence="1">
    <location>
        <begin position="542"/>
        <end position="576"/>
    </location>
</feature>
<proteinExistence type="predicted"/>
<dbReference type="Pfam" id="PF03370">
    <property type="entry name" value="CBM_21"/>
    <property type="match status" value="1"/>
</dbReference>
<dbReference type="GO" id="GO:0008157">
    <property type="term" value="F:protein phosphatase 1 binding"/>
    <property type="evidence" value="ECO:0007669"/>
    <property type="project" value="TreeGrafter"/>
</dbReference>
<gene>
    <name evidence="3" type="ORF">EV420DRAFT_1100674</name>
</gene>
<dbReference type="InterPro" id="IPR005036">
    <property type="entry name" value="CBM21_dom"/>
</dbReference>
<evidence type="ECO:0000313" key="4">
    <source>
        <dbReference type="Proteomes" id="UP001175211"/>
    </source>
</evidence>
<feature type="compositionally biased region" description="Pro residues" evidence="1">
    <location>
        <begin position="415"/>
        <end position="424"/>
    </location>
</feature>
<feature type="compositionally biased region" description="Polar residues" evidence="1">
    <location>
        <begin position="46"/>
        <end position="61"/>
    </location>
</feature>
<dbReference type="InterPro" id="IPR038175">
    <property type="entry name" value="CBM21_dom_sf"/>
</dbReference>
<organism evidence="3 4">
    <name type="scientific">Armillaria tabescens</name>
    <name type="common">Ringless honey mushroom</name>
    <name type="synonym">Agaricus tabescens</name>
    <dbReference type="NCBI Taxonomy" id="1929756"/>
    <lineage>
        <taxon>Eukaryota</taxon>
        <taxon>Fungi</taxon>
        <taxon>Dikarya</taxon>
        <taxon>Basidiomycota</taxon>
        <taxon>Agaricomycotina</taxon>
        <taxon>Agaricomycetes</taxon>
        <taxon>Agaricomycetidae</taxon>
        <taxon>Agaricales</taxon>
        <taxon>Marasmiineae</taxon>
        <taxon>Physalacriaceae</taxon>
        <taxon>Desarmillaria</taxon>
    </lineage>
</organism>